<sequence length="206" mass="21771">MVDGAGAGDRSVQSVLERLRAQEKSALPGERAQIVVRKAELKAMLRAGTAELPLTSTQAASQQVLDLLQTVGDGAKSIPGFPNLTYRLPSDITGDDAALFAGTFGFSSASGFCCGVMLKSMSRAITMTAGLGFMALTAVERAGYIDVHWDKIKQDSMGQLDFNADGQVDSSDAREFINRFVHYAADQNSAVSSGSFALGLLGGLRR</sequence>
<evidence type="ECO:0000256" key="2">
    <source>
        <dbReference type="ARBA" id="ARBA00009160"/>
    </source>
</evidence>
<gene>
    <name evidence="6" type="ORF">CPEL01642_LOCUS8431</name>
</gene>
<dbReference type="InterPro" id="IPR007014">
    <property type="entry name" value="FUN14"/>
</dbReference>
<dbReference type="Pfam" id="PF04930">
    <property type="entry name" value="FUN14"/>
    <property type="match status" value="1"/>
</dbReference>
<proteinExistence type="inferred from homology"/>
<dbReference type="GO" id="GO:0016020">
    <property type="term" value="C:membrane"/>
    <property type="evidence" value="ECO:0007669"/>
    <property type="project" value="UniProtKB-SubCell"/>
</dbReference>
<keyword evidence="4" id="KW-1133">Transmembrane helix</keyword>
<evidence type="ECO:0000256" key="4">
    <source>
        <dbReference type="ARBA" id="ARBA00022989"/>
    </source>
</evidence>
<evidence type="ECO:0000256" key="3">
    <source>
        <dbReference type="ARBA" id="ARBA00022692"/>
    </source>
</evidence>
<reference evidence="6" key="1">
    <citation type="submission" date="2021-01" db="EMBL/GenBank/DDBJ databases">
        <authorList>
            <person name="Corre E."/>
            <person name="Pelletier E."/>
            <person name="Niang G."/>
            <person name="Scheremetjew M."/>
            <person name="Finn R."/>
            <person name="Kale V."/>
            <person name="Holt S."/>
            <person name="Cochrane G."/>
            <person name="Meng A."/>
            <person name="Brown T."/>
            <person name="Cohen L."/>
        </authorList>
    </citation>
    <scope>NUCLEOTIDE SEQUENCE</scope>
    <source>
        <strain evidence="6">PLY182g</strain>
    </source>
</reference>
<evidence type="ECO:0000256" key="5">
    <source>
        <dbReference type="ARBA" id="ARBA00023136"/>
    </source>
</evidence>
<evidence type="ECO:0008006" key="7">
    <source>
        <dbReference type="Google" id="ProtNLM"/>
    </source>
</evidence>
<organism evidence="6">
    <name type="scientific">Coccolithus braarudii</name>
    <dbReference type="NCBI Taxonomy" id="221442"/>
    <lineage>
        <taxon>Eukaryota</taxon>
        <taxon>Haptista</taxon>
        <taxon>Haptophyta</taxon>
        <taxon>Prymnesiophyceae</taxon>
        <taxon>Coccolithales</taxon>
        <taxon>Coccolithaceae</taxon>
        <taxon>Coccolithus</taxon>
    </lineage>
</organism>
<comment type="subcellular location">
    <subcellularLocation>
        <location evidence="1">Membrane</location>
    </subcellularLocation>
</comment>
<evidence type="ECO:0000256" key="1">
    <source>
        <dbReference type="ARBA" id="ARBA00004370"/>
    </source>
</evidence>
<accession>A0A7S0PY71</accession>
<keyword evidence="3" id="KW-0812">Transmembrane</keyword>
<comment type="similarity">
    <text evidence="2">Belongs to the FUN14 family.</text>
</comment>
<name>A0A7S0PY71_9EUKA</name>
<dbReference type="EMBL" id="HBEY01017405">
    <property type="protein sequence ID" value="CAD8605096.1"/>
    <property type="molecule type" value="Transcribed_RNA"/>
</dbReference>
<evidence type="ECO:0000313" key="6">
    <source>
        <dbReference type="EMBL" id="CAD8605096.1"/>
    </source>
</evidence>
<keyword evidence="5" id="KW-0472">Membrane</keyword>
<dbReference type="PANTHER" id="PTHR21346">
    <property type="entry name" value="FUN14 DOMAIN CONTAINING"/>
    <property type="match status" value="1"/>
</dbReference>
<protein>
    <recommendedName>
        <fullName evidence="7">EF-hand domain-containing protein</fullName>
    </recommendedName>
</protein>
<dbReference type="AlphaFoldDB" id="A0A7S0PY71"/>
<dbReference type="PANTHER" id="PTHR21346:SF10">
    <property type="entry name" value="TRANSMEMBRANE PROTEIN"/>
    <property type="match status" value="1"/>
</dbReference>